<keyword evidence="3" id="KW-0808">Transferase</keyword>
<dbReference type="EMBL" id="JAUJYO010000018">
    <property type="protein sequence ID" value="KAK1289027.1"/>
    <property type="molecule type" value="Genomic_DNA"/>
</dbReference>
<dbReference type="Pfam" id="PF12819">
    <property type="entry name" value="Malectin_like"/>
    <property type="match status" value="1"/>
</dbReference>
<name>A0AAV9CLK1_ACOCL</name>
<dbReference type="Proteomes" id="UP001180020">
    <property type="component" value="Unassembled WGS sequence"/>
</dbReference>
<keyword evidence="3" id="KW-0418">Kinase</keyword>
<dbReference type="PANTHER" id="PTHR45631">
    <property type="entry name" value="OS07G0107800 PROTEIN-RELATED"/>
    <property type="match status" value="1"/>
</dbReference>
<evidence type="ECO:0000313" key="4">
    <source>
        <dbReference type="Proteomes" id="UP001180020"/>
    </source>
</evidence>
<comment type="subcellular location">
    <subcellularLocation>
        <location evidence="1">Membrane</location>
        <topology evidence="1">Single-pass membrane protein</topology>
    </subcellularLocation>
</comment>
<dbReference type="AlphaFoldDB" id="A0AAV9CLK1"/>
<keyword evidence="4" id="KW-1185">Reference proteome</keyword>
<dbReference type="GO" id="GO:0016020">
    <property type="term" value="C:membrane"/>
    <property type="evidence" value="ECO:0007669"/>
    <property type="project" value="UniProtKB-SubCell"/>
</dbReference>
<sequence>MNSSETWECITMADQNNIVSVCLVKRDDVSGVPIISSLEIRPLGEHLYPTVTDNRTLTLLNRYDYGSTTGDIIRHPGDIYDRIWHVTEGKTSLKEVPAQPLSATITGNSGYDVPSVVLSTAYSGDMFYGWKNNMKSPILGQQVYFHFAEVESLADNDPRLIDIYVNDVIVEGAYRPKKLYGDTIVTPVLPVLSNYTFNLTKNSGTTEPPILNAIEFYAVRSTDSPTTFGQEETCLPAD</sequence>
<protein>
    <submittedName>
        <fullName evidence="3">LRR receptor-like serine/threonine-protein kinase PAM74</fullName>
    </submittedName>
</protein>
<keyword evidence="3" id="KW-0675">Receptor</keyword>
<reference evidence="3" key="1">
    <citation type="journal article" date="2023" name="Nat. Commun.">
        <title>Diploid and tetraploid genomes of Acorus and the evolution of monocots.</title>
        <authorList>
            <person name="Ma L."/>
            <person name="Liu K.W."/>
            <person name="Li Z."/>
            <person name="Hsiao Y.Y."/>
            <person name="Qi Y."/>
            <person name="Fu T."/>
            <person name="Tang G.D."/>
            <person name="Zhang D."/>
            <person name="Sun W.H."/>
            <person name="Liu D.K."/>
            <person name="Li Y."/>
            <person name="Chen G.Z."/>
            <person name="Liu X.D."/>
            <person name="Liao X.Y."/>
            <person name="Jiang Y.T."/>
            <person name="Yu X."/>
            <person name="Hao Y."/>
            <person name="Huang J."/>
            <person name="Zhao X.W."/>
            <person name="Ke S."/>
            <person name="Chen Y.Y."/>
            <person name="Wu W.L."/>
            <person name="Hsu J.L."/>
            <person name="Lin Y.F."/>
            <person name="Huang M.D."/>
            <person name="Li C.Y."/>
            <person name="Huang L."/>
            <person name="Wang Z.W."/>
            <person name="Zhao X."/>
            <person name="Zhong W.Y."/>
            <person name="Peng D.H."/>
            <person name="Ahmad S."/>
            <person name="Lan S."/>
            <person name="Zhang J.S."/>
            <person name="Tsai W.C."/>
            <person name="Van de Peer Y."/>
            <person name="Liu Z.J."/>
        </authorList>
    </citation>
    <scope>NUCLEOTIDE SEQUENCE</scope>
    <source>
        <strain evidence="3">CP</strain>
    </source>
</reference>
<dbReference type="GO" id="GO:0016301">
    <property type="term" value="F:kinase activity"/>
    <property type="evidence" value="ECO:0007669"/>
    <property type="project" value="UniProtKB-KW"/>
</dbReference>
<feature type="domain" description="Malectin-like" evidence="2">
    <location>
        <begin position="7"/>
        <end position="219"/>
    </location>
</feature>
<comment type="caution">
    <text evidence="3">The sequence shown here is derived from an EMBL/GenBank/DDBJ whole genome shotgun (WGS) entry which is preliminary data.</text>
</comment>
<organism evidence="3 4">
    <name type="scientific">Acorus calamus</name>
    <name type="common">Sweet flag</name>
    <dbReference type="NCBI Taxonomy" id="4465"/>
    <lineage>
        <taxon>Eukaryota</taxon>
        <taxon>Viridiplantae</taxon>
        <taxon>Streptophyta</taxon>
        <taxon>Embryophyta</taxon>
        <taxon>Tracheophyta</taxon>
        <taxon>Spermatophyta</taxon>
        <taxon>Magnoliopsida</taxon>
        <taxon>Liliopsida</taxon>
        <taxon>Acoraceae</taxon>
        <taxon>Acorus</taxon>
    </lineage>
</organism>
<proteinExistence type="predicted"/>
<dbReference type="PANTHER" id="PTHR45631:SF68">
    <property type="entry name" value="REPEAT FAMILY PROTEIN, PUTATIVE, EXPRESSED-RELATED"/>
    <property type="match status" value="1"/>
</dbReference>
<evidence type="ECO:0000313" key="3">
    <source>
        <dbReference type="EMBL" id="KAK1289027.1"/>
    </source>
</evidence>
<accession>A0AAV9CLK1</accession>
<evidence type="ECO:0000259" key="2">
    <source>
        <dbReference type="Pfam" id="PF12819"/>
    </source>
</evidence>
<dbReference type="InterPro" id="IPR024788">
    <property type="entry name" value="Malectin-like_Carb-bd_dom"/>
</dbReference>
<reference evidence="3" key="2">
    <citation type="submission" date="2023-06" db="EMBL/GenBank/DDBJ databases">
        <authorList>
            <person name="Ma L."/>
            <person name="Liu K.-W."/>
            <person name="Li Z."/>
            <person name="Hsiao Y.-Y."/>
            <person name="Qi Y."/>
            <person name="Fu T."/>
            <person name="Tang G."/>
            <person name="Zhang D."/>
            <person name="Sun W.-H."/>
            <person name="Liu D.-K."/>
            <person name="Li Y."/>
            <person name="Chen G.-Z."/>
            <person name="Liu X.-D."/>
            <person name="Liao X.-Y."/>
            <person name="Jiang Y.-T."/>
            <person name="Yu X."/>
            <person name="Hao Y."/>
            <person name="Huang J."/>
            <person name="Zhao X.-W."/>
            <person name="Ke S."/>
            <person name="Chen Y.-Y."/>
            <person name="Wu W.-L."/>
            <person name="Hsu J.-L."/>
            <person name="Lin Y.-F."/>
            <person name="Huang M.-D."/>
            <person name="Li C.-Y."/>
            <person name="Huang L."/>
            <person name="Wang Z.-W."/>
            <person name="Zhao X."/>
            <person name="Zhong W.-Y."/>
            <person name="Peng D.-H."/>
            <person name="Ahmad S."/>
            <person name="Lan S."/>
            <person name="Zhang J.-S."/>
            <person name="Tsai W.-C."/>
            <person name="Van De Peer Y."/>
            <person name="Liu Z.-J."/>
        </authorList>
    </citation>
    <scope>NUCLEOTIDE SEQUENCE</scope>
    <source>
        <strain evidence="3">CP</strain>
        <tissue evidence="3">Leaves</tissue>
    </source>
</reference>
<evidence type="ECO:0000256" key="1">
    <source>
        <dbReference type="ARBA" id="ARBA00004167"/>
    </source>
</evidence>
<gene>
    <name evidence="3" type="primary">PAM74</name>
    <name evidence="3" type="ORF">QJS10_CPB18g00949</name>
</gene>